<accession>A0A9D2J5C9</accession>
<dbReference type="AlphaFoldDB" id="A0A9D2J5C9"/>
<gene>
    <name evidence="1" type="ORF">H9815_15935</name>
</gene>
<dbReference type="EMBL" id="DXBY01000276">
    <property type="protein sequence ID" value="HIZ37266.1"/>
    <property type="molecule type" value="Genomic_DNA"/>
</dbReference>
<sequence length="123" mass="12856">MRTTVLAATAAAALCVTGCQSEPAEPTVITEATYWRYQAVEDFDTGEYTVTDADQLAELAAILDSHGISGDVTSGEMCPGGITTNVEYTTADGQSMLQVEGCERDEIGSEIAGLVTRWANAGA</sequence>
<proteinExistence type="predicted"/>
<protein>
    <submittedName>
        <fullName evidence="1">Uncharacterized protein</fullName>
    </submittedName>
</protein>
<reference evidence="1" key="1">
    <citation type="journal article" date="2021" name="PeerJ">
        <title>Extensive microbial diversity within the chicken gut microbiome revealed by metagenomics and culture.</title>
        <authorList>
            <person name="Gilroy R."/>
            <person name="Ravi A."/>
            <person name="Getino M."/>
            <person name="Pursley I."/>
            <person name="Horton D.L."/>
            <person name="Alikhan N.F."/>
            <person name="Baker D."/>
            <person name="Gharbi K."/>
            <person name="Hall N."/>
            <person name="Watson M."/>
            <person name="Adriaenssens E.M."/>
            <person name="Foster-Nyarko E."/>
            <person name="Jarju S."/>
            <person name="Secka A."/>
            <person name="Antonio M."/>
            <person name="Oren A."/>
            <person name="Chaudhuri R.R."/>
            <person name="La Ragione R."/>
            <person name="Hildebrand F."/>
            <person name="Pallen M.J."/>
        </authorList>
    </citation>
    <scope>NUCLEOTIDE SEQUENCE</scope>
    <source>
        <strain evidence="1">ChiGjej4B4-7305</strain>
    </source>
</reference>
<dbReference type="Proteomes" id="UP000824037">
    <property type="component" value="Unassembled WGS sequence"/>
</dbReference>
<reference evidence="1" key="2">
    <citation type="submission" date="2021-04" db="EMBL/GenBank/DDBJ databases">
        <authorList>
            <person name="Gilroy R."/>
        </authorList>
    </citation>
    <scope>NUCLEOTIDE SEQUENCE</scope>
    <source>
        <strain evidence="1">ChiGjej4B4-7305</strain>
    </source>
</reference>
<comment type="caution">
    <text evidence="1">The sequence shown here is derived from an EMBL/GenBank/DDBJ whole genome shotgun (WGS) entry which is preliminary data.</text>
</comment>
<organism evidence="1 2">
    <name type="scientific">Candidatus Ruania gallistercoris</name>
    <dbReference type="NCBI Taxonomy" id="2838746"/>
    <lineage>
        <taxon>Bacteria</taxon>
        <taxon>Bacillati</taxon>
        <taxon>Actinomycetota</taxon>
        <taxon>Actinomycetes</taxon>
        <taxon>Micrococcales</taxon>
        <taxon>Ruaniaceae</taxon>
        <taxon>Ruania</taxon>
    </lineage>
</organism>
<evidence type="ECO:0000313" key="1">
    <source>
        <dbReference type="EMBL" id="HIZ37266.1"/>
    </source>
</evidence>
<name>A0A9D2J5C9_9MICO</name>
<evidence type="ECO:0000313" key="2">
    <source>
        <dbReference type="Proteomes" id="UP000824037"/>
    </source>
</evidence>